<name>A0A2J6QTR1_HYAVF</name>
<evidence type="ECO:0000256" key="2">
    <source>
        <dbReference type="SAM" id="Phobius"/>
    </source>
</evidence>
<feature type="transmembrane region" description="Helical" evidence="2">
    <location>
        <begin position="164"/>
        <end position="189"/>
    </location>
</feature>
<gene>
    <name evidence="3" type="ORF">L207DRAFT_574053</name>
</gene>
<dbReference type="InterPro" id="IPR052413">
    <property type="entry name" value="SUR7_domain"/>
</dbReference>
<organism evidence="3 4">
    <name type="scientific">Hyaloscypha variabilis (strain UAMH 11265 / GT02V1 / F)</name>
    <name type="common">Meliniomyces variabilis</name>
    <dbReference type="NCBI Taxonomy" id="1149755"/>
    <lineage>
        <taxon>Eukaryota</taxon>
        <taxon>Fungi</taxon>
        <taxon>Dikarya</taxon>
        <taxon>Ascomycota</taxon>
        <taxon>Pezizomycotina</taxon>
        <taxon>Leotiomycetes</taxon>
        <taxon>Helotiales</taxon>
        <taxon>Hyaloscyphaceae</taxon>
        <taxon>Hyaloscypha</taxon>
        <taxon>Hyaloscypha variabilis</taxon>
    </lineage>
</organism>
<keyword evidence="2" id="KW-0812">Transmembrane</keyword>
<dbReference type="EMBL" id="KZ613972">
    <property type="protein sequence ID" value="PMD29659.1"/>
    <property type="molecule type" value="Genomic_DNA"/>
</dbReference>
<proteinExistence type="predicted"/>
<dbReference type="GO" id="GO:0005886">
    <property type="term" value="C:plasma membrane"/>
    <property type="evidence" value="ECO:0007669"/>
    <property type="project" value="TreeGrafter"/>
</dbReference>
<feature type="region of interest" description="Disordered" evidence="1">
    <location>
        <begin position="283"/>
        <end position="314"/>
    </location>
</feature>
<evidence type="ECO:0000313" key="4">
    <source>
        <dbReference type="Proteomes" id="UP000235786"/>
    </source>
</evidence>
<dbReference type="AlphaFoldDB" id="A0A2J6QTR1"/>
<sequence>MFSSLTGSTSELKVLFSSLISNFTAKVDNGLSKAEVTVAEGITNALGIQDFYSLHLRDICSGTFSSSSDLRTRFNITACFPYSVAAPGLVGLISKIPSSTTVLTTNITLPVITQVQELSIYLTHLTHTLDQIIFAFYLITLISSGFLILGSIAQFFLPTSSILIYANLVISTLNLTSSLSASAATTAFLTTANNIINIFGSALNLHSDLGTSFLILTWTSFATALLTNWYIIAVWFIEFRTISVKVQRRSPQDLGNWRKGQAGVFRESKGGFVEEIVREISPERPEPDVGRRTSETMSRLSTRLRRRESVTANF</sequence>
<evidence type="ECO:0000313" key="3">
    <source>
        <dbReference type="EMBL" id="PMD29659.1"/>
    </source>
</evidence>
<dbReference type="Proteomes" id="UP000235786">
    <property type="component" value="Unassembled WGS sequence"/>
</dbReference>
<dbReference type="GO" id="GO:0051285">
    <property type="term" value="C:cell cortex of cell tip"/>
    <property type="evidence" value="ECO:0007669"/>
    <property type="project" value="TreeGrafter"/>
</dbReference>
<keyword evidence="2" id="KW-0472">Membrane</keyword>
<protein>
    <submittedName>
        <fullName evidence="3">Uncharacterized protein</fullName>
    </submittedName>
</protein>
<reference evidence="3 4" key="1">
    <citation type="submission" date="2016-04" db="EMBL/GenBank/DDBJ databases">
        <title>A degradative enzymes factory behind the ericoid mycorrhizal symbiosis.</title>
        <authorList>
            <consortium name="DOE Joint Genome Institute"/>
            <person name="Martino E."/>
            <person name="Morin E."/>
            <person name="Grelet G."/>
            <person name="Kuo A."/>
            <person name="Kohler A."/>
            <person name="Daghino S."/>
            <person name="Barry K."/>
            <person name="Choi C."/>
            <person name="Cichocki N."/>
            <person name="Clum A."/>
            <person name="Copeland A."/>
            <person name="Hainaut M."/>
            <person name="Haridas S."/>
            <person name="Labutti K."/>
            <person name="Lindquist E."/>
            <person name="Lipzen A."/>
            <person name="Khouja H.-R."/>
            <person name="Murat C."/>
            <person name="Ohm R."/>
            <person name="Olson A."/>
            <person name="Spatafora J."/>
            <person name="Veneault-Fourrey C."/>
            <person name="Henrissat B."/>
            <person name="Grigoriev I."/>
            <person name="Martin F."/>
            <person name="Perotto S."/>
        </authorList>
    </citation>
    <scope>NUCLEOTIDE SEQUENCE [LARGE SCALE GENOMIC DNA]</scope>
    <source>
        <strain evidence="3 4">F</strain>
    </source>
</reference>
<feature type="transmembrane region" description="Helical" evidence="2">
    <location>
        <begin position="134"/>
        <end position="157"/>
    </location>
</feature>
<keyword evidence="2" id="KW-1133">Transmembrane helix</keyword>
<evidence type="ECO:0000256" key="1">
    <source>
        <dbReference type="SAM" id="MobiDB-lite"/>
    </source>
</evidence>
<dbReference type="PANTHER" id="PTHR28019:SF7">
    <property type="entry name" value="SUR7 PROTEIN"/>
    <property type="match status" value="1"/>
</dbReference>
<accession>A0A2J6QTR1</accession>
<dbReference type="OrthoDB" id="4159154at2759"/>
<dbReference type="PANTHER" id="PTHR28019">
    <property type="entry name" value="CELL MEMBRANE PROTEIN YLR413W-RELATED"/>
    <property type="match status" value="1"/>
</dbReference>
<feature type="transmembrane region" description="Helical" evidence="2">
    <location>
        <begin position="209"/>
        <end position="237"/>
    </location>
</feature>
<dbReference type="GO" id="GO:0031505">
    <property type="term" value="P:fungal-type cell wall organization"/>
    <property type="evidence" value="ECO:0007669"/>
    <property type="project" value="TreeGrafter"/>
</dbReference>
<feature type="compositionally biased region" description="Basic and acidic residues" evidence="1">
    <location>
        <begin position="283"/>
        <end position="294"/>
    </location>
</feature>
<keyword evidence="4" id="KW-1185">Reference proteome</keyword>